<proteinExistence type="predicted"/>
<evidence type="ECO:0000313" key="2">
    <source>
        <dbReference type="Proteomes" id="UP000318833"/>
    </source>
</evidence>
<name>A0A554VRP8_9FLAO</name>
<dbReference type="EMBL" id="VLNR01000002">
    <property type="protein sequence ID" value="TSE11298.1"/>
    <property type="molecule type" value="Genomic_DNA"/>
</dbReference>
<organism evidence="1 2">
    <name type="scientific">Aquimarina algiphila</name>
    <dbReference type="NCBI Taxonomy" id="2047982"/>
    <lineage>
        <taxon>Bacteria</taxon>
        <taxon>Pseudomonadati</taxon>
        <taxon>Bacteroidota</taxon>
        <taxon>Flavobacteriia</taxon>
        <taxon>Flavobacteriales</taxon>
        <taxon>Flavobacteriaceae</taxon>
        <taxon>Aquimarina</taxon>
    </lineage>
</organism>
<protein>
    <submittedName>
        <fullName evidence="1">Uncharacterized protein</fullName>
    </submittedName>
</protein>
<dbReference type="RefSeq" id="WP_143915222.1">
    <property type="nucleotide sequence ID" value="NZ_CANMXV010000003.1"/>
</dbReference>
<comment type="caution">
    <text evidence="1">The sequence shown here is derived from an EMBL/GenBank/DDBJ whole genome shotgun (WGS) entry which is preliminary data.</text>
</comment>
<dbReference type="Proteomes" id="UP000318833">
    <property type="component" value="Unassembled WGS sequence"/>
</dbReference>
<evidence type="ECO:0000313" key="1">
    <source>
        <dbReference type="EMBL" id="TSE11298.1"/>
    </source>
</evidence>
<dbReference type="OrthoDB" id="1460157at2"/>
<accession>A0A554VRP8</accession>
<keyword evidence="2" id="KW-1185">Reference proteome</keyword>
<reference evidence="1 2" key="1">
    <citation type="submission" date="2019-07" db="EMBL/GenBank/DDBJ databases">
        <title>The draft genome sequence of Aquimarina algiphila M91.</title>
        <authorList>
            <person name="Meng X."/>
        </authorList>
    </citation>
    <scope>NUCLEOTIDE SEQUENCE [LARGE SCALE GENOMIC DNA]</scope>
    <source>
        <strain evidence="1 2">M91</strain>
    </source>
</reference>
<gene>
    <name evidence="1" type="ORF">FOF46_01320</name>
</gene>
<dbReference type="AlphaFoldDB" id="A0A554VRP8"/>
<sequence length="194" mass="23597">MDNIKKDTKEPFPIRVHPDTQEALKKRGIYLGRNPHKRKYNHSVFHLNDHYNFLEYLLVVRIHLQKKYNISWRRLEFLLYLFPKQFFTYYDFVEFPAPYNMRRIKEMTQDGFVEKFENRKKKGQGMTIYCLTRRGKQIVTDFYQYLSGEKKLPLGKLYSPLMAEKPNIQRTLKMQKMIKKLATQDGLRFKIEED</sequence>